<evidence type="ECO:0000313" key="1">
    <source>
        <dbReference type="EMBL" id="GFY21956.1"/>
    </source>
</evidence>
<dbReference type="AlphaFoldDB" id="A0A8X6SZ25"/>
<dbReference type="Gene3D" id="3.30.420.10">
    <property type="entry name" value="Ribonuclease H-like superfamily/Ribonuclease H"/>
    <property type="match status" value="1"/>
</dbReference>
<reference evidence="1" key="1">
    <citation type="submission" date="2020-08" db="EMBL/GenBank/DDBJ databases">
        <title>Multicomponent nature underlies the extraordinary mechanical properties of spider dragline silk.</title>
        <authorList>
            <person name="Kono N."/>
            <person name="Nakamura H."/>
            <person name="Mori M."/>
            <person name="Yoshida Y."/>
            <person name="Ohtoshi R."/>
            <person name="Malay A.D."/>
            <person name="Moran D.A.P."/>
            <person name="Tomita M."/>
            <person name="Numata K."/>
            <person name="Arakawa K."/>
        </authorList>
    </citation>
    <scope>NUCLEOTIDE SEQUENCE</scope>
</reference>
<proteinExistence type="predicted"/>
<gene>
    <name evidence="1" type="primary">X975_02391</name>
    <name evidence="1" type="ORF">TNCV_3296001</name>
</gene>
<comment type="caution">
    <text evidence="1">The sequence shown here is derived from an EMBL/GenBank/DDBJ whole genome shotgun (WGS) entry which is preliminary data.</text>
</comment>
<organism evidence="1 2">
    <name type="scientific">Trichonephila clavipes</name>
    <name type="common">Golden silk orbweaver</name>
    <name type="synonym">Nephila clavipes</name>
    <dbReference type="NCBI Taxonomy" id="2585209"/>
    <lineage>
        <taxon>Eukaryota</taxon>
        <taxon>Metazoa</taxon>
        <taxon>Ecdysozoa</taxon>
        <taxon>Arthropoda</taxon>
        <taxon>Chelicerata</taxon>
        <taxon>Arachnida</taxon>
        <taxon>Araneae</taxon>
        <taxon>Araneomorphae</taxon>
        <taxon>Entelegynae</taxon>
        <taxon>Araneoidea</taxon>
        <taxon>Nephilidae</taxon>
        <taxon>Trichonephila</taxon>
    </lineage>
</organism>
<dbReference type="EMBL" id="BMAU01021359">
    <property type="protein sequence ID" value="GFY21956.1"/>
    <property type="molecule type" value="Genomic_DNA"/>
</dbReference>
<keyword evidence="2" id="KW-1185">Reference proteome</keyword>
<accession>A0A8X6SZ25</accession>
<evidence type="ECO:0000313" key="2">
    <source>
        <dbReference type="Proteomes" id="UP000887159"/>
    </source>
</evidence>
<name>A0A8X6SZ25_TRICX</name>
<sequence>MCDSTSAGSNKMEGQRIMRILLFNTPVAPSTISRRLAEPELPLQRPLRRLPLTTKYQRNRLQWCRSQSLWLPSDWHHIIFSDESLFTFEAADHRLRV</sequence>
<dbReference type="InterPro" id="IPR036397">
    <property type="entry name" value="RNaseH_sf"/>
</dbReference>
<dbReference type="GO" id="GO:0003676">
    <property type="term" value="F:nucleic acid binding"/>
    <property type="evidence" value="ECO:0007669"/>
    <property type="project" value="InterPro"/>
</dbReference>
<dbReference type="Proteomes" id="UP000887159">
    <property type="component" value="Unassembled WGS sequence"/>
</dbReference>
<protein>
    <submittedName>
        <fullName evidence="1">Transposable element Tcb2 transposase</fullName>
    </submittedName>
</protein>